<sequence>MGGGNSKDNGKKDDKSKDKDKDKSVGTPNPPQNNSYNSIPSRTERGTLGQWVSILYLLIISSSFHNAAPRHSY</sequence>
<feature type="compositionally biased region" description="Polar residues" evidence="1">
    <location>
        <begin position="32"/>
        <end position="41"/>
    </location>
</feature>
<dbReference type="EMBL" id="JAFNEN010000376">
    <property type="protein sequence ID" value="KAG8184339.1"/>
    <property type="molecule type" value="Genomic_DNA"/>
</dbReference>
<comment type="caution">
    <text evidence="2">The sequence shown here is derived from an EMBL/GenBank/DDBJ whole genome shotgun (WGS) entry which is preliminary data.</text>
</comment>
<dbReference type="AlphaFoldDB" id="A0AAV6UJ89"/>
<protein>
    <submittedName>
        <fullName evidence="2">Uncharacterized protein</fullName>
    </submittedName>
</protein>
<feature type="compositionally biased region" description="Basic and acidic residues" evidence="1">
    <location>
        <begin position="8"/>
        <end position="24"/>
    </location>
</feature>
<evidence type="ECO:0000313" key="2">
    <source>
        <dbReference type="EMBL" id="KAG8184339.1"/>
    </source>
</evidence>
<dbReference type="Proteomes" id="UP000827092">
    <property type="component" value="Unassembled WGS sequence"/>
</dbReference>
<feature type="region of interest" description="Disordered" evidence="1">
    <location>
        <begin position="1"/>
        <end position="44"/>
    </location>
</feature>
<organism evidence="2 3">
    <name type="scientific">Oedothorax gibbosus</name>
    <dbReference type="NCBI Taxonomy" id="931172"/>
    <lineage>
        <taxon>Eukaryota</taxon>
        <taxon>Metazoa</taxon>
        <taxon>Ecdysozoa</taxon>
        <taxon>Arthropoda</taxon>
        <taxon>Chelicerata</taxon>
        <taxon>Arachnida</taxon>
        <taxon>Araneae</taxon>
        <taxon>Araneomorphae</taxon>
        <taxon>Entelegynae</taxon>
        <taxon>Araneoidea</taxon>
        <taxon>Linyphiidae</taxon>
        <taxon>Erigoninae</taxon>
        <taxon>Oedothorax</taxon>
    </lineage>
</organism>
<reference evidence="2 3" key="1">
    <citation type="journal article" date="2022" name="Nat. Ecol. Evol.">
        <title>A masculinizing supergene underlies an exaggerated male reproductive morph in a spider.</title>
        <authorList>
            <person name="Hendrickx F."/>
            <person name="De Corte Z."/>
            <person name="Sonet G."/>
            <person name="Van Belleghem S.M."/>
            <person name="Kostlbacher S."/>
            <person name="Vangestel C."/>
        </authorList>
    </citation>
    <scope>NUCLEOTIDE SEQUENCE [LARGE SCALE GENOMIC DNA]</scope>
    <source>
        <strain evidence="2">W744_W776</strain>
    </source>
</reference>
<name>A0AAV6UJ89_9ARAC</name>
<evidence type="ECO:0000256" key="1">
    <source>
        <dbReference type="SAM" id="MobiDB-lite"/>
    </source>
</evidence>
<gene>
    <name evidence="2" type="ORF">JTE90_005357</name>
</gene>
<accession>A0AAV6UJ89</accession>
<proteinExistence type="predicted"/>
<evidence type="ECO:0000313" key="3">
    <source>
        <dbReference type="Proteomes" id="UP000827092"/>
    </source>
</evidence>
<keyword evidence="3" id="KW-1185">Reference proteome</keyword>